<dbReference type="PANTHER" id="PTHR45682">
    <property type="entry name" value="AGAP008228-PA"/>
    <property type="match status" value="1"/>
</dbReference>
<feature type="region of interest" description="Disordered" evidence="8">
    <location>
        <begin position="799"/>
        <end position="820"/>
    </location>
</feature>
<keyword evidence="3" id="KW-0378">Hydrolase</keyword>
<feature type="region of interest" description="Disordered" evidence="8">
    <location>
        <begin position="543"/>
        <end position="600"/>
    </location>
</feature>
<dbReference type="GO" id="GO:0033549">
    <property type="term" value="F:MAP kinase phosphatase activity"/>
    <property type="evidence" value="ECO:0007669"/>
    <property type="project" value="TreeGrafter"/>
</dbReference>
<dbReference type="AlphaFoldDB" id="A0A4D9D7X4"/>
<dbReference type="SMART" id="SM00404">
    <property type="entry name" value="PTPc_motif"/>
    <property type="match status" value="1"/>
</dbReference>
<dbReference type="EC" id="3.1.3.16" evidence="2"/>
<dbReference type="GO" id="GO:0043409">
    <property type="term" value="P:negative regulation of MAPK cascade"/>
    <property type="evidence" value="ECO:0007669"/>
    <property type="project" value="TreeGrafter"/>
</dbReference>
<dbReference type="InterPro" id="IPR029021">
    <property type="entry name" value="Prot-tyrosine_phosphatase-like"/>
</dbReference>
<feature type="compositionally biased region" description="Pro residues" evidence="8">
    <location>
        <begin position="571"/>
        <end position="600"/>
    </location>
</feature>
<feature type="compositionally biased region" description="Basic and acidic residues" evidence="8">
    <location>
        <begin position="808"/>
        <end position="820"/>
    </location>
</feature>
<evidence type="ECO:0000256" key="1">
    <source>
        <dbReference type="ARBA" id="ARBA00008601"/>
    </source>
</evidence>
<dbReference type="PROSITE" id="PS50056">
    <property type="entry name" value="TYR_PHOSPHATASE_2"/>
    <property type="match status" value="1"/>
</dbReference>
<dbReference type="SUPFAM" id="SSF52374">
    <property type="entry name" value="Nucleotidylyl transferase"/>
    <property type="match status" value="1"/>
</dbReference>
<dbReference type="SUPFAM" id="SSF52799">
    <property type="entry name" value="(Phosphotyrosine protein) phosphatases II"/>
    <property type="match status" value="1"/>
</dbReference>
<protein>
    <recommendedName>
        <fullName evidence="2">protein-serine/threonine phosphatase</fullName>
        <ecNumber evidence="2">3.1.3.16</ecNumber>
    </recommendedName>
</protein>
<feature type="active site" description="Phosphocysteine intermediate" evidence="7">
    <location>
        <position position="142"/>
    </location>
</feature>
<dbReference type="EMBL" id="SDOX01000011">
    <property type="protein sequence ID" value="TFJ85575.1"/>
    <property type="molecule type" value="Genomic_DNA"/>
</dbReference>
<evidence type="ECO:0000259" key="10">
    <source>
        <dbReference type="PROSITE" id="PS50056"/>
    </source>
</evidence>
<evidence type="ECO:0000313" key="11">
    <source>
        <dbReference type="EMBL" id="TFJ85575.1"/>
    </source>
</evidence>
<dbReference type="InterPro" id="IPR000387">
    <property type="entry name" value="Tyr_Pase_dom"/>
</dbReference>
<dbReference type="InterPro" id="IPR020422">
    <property type="entry name" value="TYR_PHOSPHATASE_DUAL_dom"/>
</dbReference>
<dbReference type="InterPro" id="IPR016130">
    <property type="entry name" value="Tyr_Pase_AS"/>
</dbReference>
<dbReference type="Proteomes" id="UP000355283">
    <property type="component" value="Unassembled WGS sequence"/>
</dbReference>
<dbReference type="Gene3D" id="3.90.190.10">
    <property type="entry name" value="Protein tyrosine phosphatase superfamily"/>
    <property type="match status" value="1"/>
</dbReference>
<evidence type="ECO:0000256" key="7">
    <source>
        <dbReference type="PIRSR" id="PIRSR620405-1"/>
    </source>
</evidence>
<keyword evidence="12" id="KW-1185">Reference proteome</keyword>
<dbReference type="PANTHER" id="PTHR45682:SF1">
    <property type="entry name" value="DUAL SPECIFICITY PROTEIN PHOSPHATASE 3"/>
    <property type="match status" value="1"/>
</dbReference>
<keyword evidence="4" id="KW-0904">Protein phosphatase</keyword>
<feature type="domain" description="Tyrosine specific protein phosphatases" evidence="10">
    <location>
        <begin position="124"/>
        <end position="187"/>
    </location>
</feature>
<dbReference type="SMART" id="SM00195">
    <property type="entry name" value="DSPc"/>
    <property type="match status" value="1"/>
</dbReference>
<dbReference type="GO" id="GO:0005737">
    <property type="term" value="C:cytoplasm"/>
    <property type="evidence" value="ECO:0007669"/>
    <property type="project" value="TreeGrafter"/>
</dbReference>
<comment type="similarity">
    <text evidence="1">Belongs to the protein-tyrosine phosphatase family. Non-receptor class dual specificity subfamily.</text>
</comment>
<comment type="caution">
    <text evidence="11">The sequence shown here is derived from an EMBL/GenBank/DDBJ whole genome shotgun (WGS) entry which is preliminary data.</text>
</comment>
<dbReference type="Pfam" id="PF00782">
    <property type="entry name" value="DSPc"/>
    <property type="match status" value="1"/>
</dbReference>
<evidence type="ECO:0000256" key="5">
    <source>
        <dbReference type="ARBA" id="ARBA00047761"/>
    </source>
</evidence>
<dbReference type="CDD" id="cd14498">
    <property type="entry name" value="DSP"/>
    <property type="match status" value="1"/>
</dbReference>
<feature type="domain" description="Tyrosine-protein phosphatase" evidence="9">
    <location>
        <begin position="51"/>
        <end position="198"/>
    </location>
</feature>
<proteinExistence type="inferred from homology"/>
<dbReference type="PROSITE" id="PS00383">
    <property type="entry name" value="TYR_PHOSPHATASE_1"/>
    <property type="match status" value="1"/>
</dbReference>
<evidence type="ECO:0000256" key="8">
    <source>
        <dbReference type="SAM" id="MobiDB-lite"/>
    </source>
</evidence>
<evidence type="ECO:0000313" key="12">
    <source>
        <dbReference type="Proteomes" id="UP000355283"/>
    </source>
</evidence>
<dbReference type="PROSITE" id="PS50054">
    <property type="entry name" value="TYR_PHOSPHATASE_DUAL"/>
    <property type="match status" value="1"/>
</dbReference>
<reference evidence="11 12" key="1">
    <citation type="submission" date="2019-01" db="EMBL/GenBank/DDBJ databases">
        <title>Nuclear Genome Assembly of the Microalgal Biofuel strain Nannochloropsis salina CCMP1776.</title>
        <authorList>
            <person name="Hovde B."/>
        </authorList>
    </citation>
    <scope>NUCLEOTIDE SEQUENCE [LARGE SCALE GENOMIC DNA]</scope>
    <source>
        <strain evidence="11 12">CCMP1776</strain>
    </source>
</reference>
<dbReference type="GO" id="GO:0004722">
    <property type="term" value="F:protein serine/threonine phosphatase activity"/>
    <property type="evidence" value="ECO:0007669"/>
    <property type="project" value="UniProtKB-EC"/>
</dbReference>
<dbReference type="InterPro" id="IPR000340">
    <property type="entry name" value="Dual-sp_phosphatase_cat-dom"/>
</dbReference>
<sequence length="1067" mass="116401">MNVDNPLGLPGGTTPRGPGYIDLASLSELERRMATELSTALATTTYEIRDKLSEVMPGLFLSNGLIAQDLPALRAKRISHILNLAPLEVPTTAEFYAADHIDFKAISAKDEFDYDMMQHWSESREYLDRALKQDRGRVLVHCQAGINRSGAIAVAYMMVTRRRMLIEAAKSVKRKRYQLITNSNFQLSLVKFATSENLLGKPAPPRRRLSPTPYSAASVPTDEFAATRWPFGGKGKPAVLFLHGTFAPVHKGHLAALDSSLEFIRSQLPELQLAGAFFSPCHQVDALSRMTPDEVVSLEDRLGMLRLACPQAAALADIPVGVDTWECTQIAPPPLSTSVRSFARRATAAAIRRGVDSLPVVVWVVGASGLHWDTATDGMDVDPSLVAVCVMVDEGQEEERQALHRELKDGPLRDKVLWVHARGPSYSSQRVREGSLPVGIPPVEKYAKEHLLWNTPSAEEMRLAALIHQGLLREGLVGWGEEKAMAAIQEDDATEARVEEVGNIWACPLEQPRVWRCFYKPPPRPLCTPAETPRSLFNLSSSSLADMDSESESGPSQAPCLHQPTRGQPQGVPPLPPSQGTVEPPPRLPSPVPVFSPGPLTPSLSDFPSAASLAARLTAQDSRPVRRLVVKVFSAEEWEELRVEEEAYRRLEFVRLQHVAALALPSLVGVARHPHRREGALILEDAVAQGWEMVGDPEGSALYGPVKEDSPLSSPSALPGKPVFPASPATLSSTSLGPLSGSCLVSASAVEKVLKAVVALAWLHAKHWGILGRAAGDGVVDAWVRPGGLKVLRGSSYSTLSTESSQDGGKEGGEEARGESLEELDGLPFLWAGEHVRRRRRRLCDAWERLRKRAGLSLSQDATARLERLVEEPGLLEALYRPALTKDEAVPQGLPGWVETNEDDAVAVRRVGTLTVLHGAFTWDKLGFSMHANEGVLAVGWEQACVGPGPWDLALLLATARRDGEESEFKGPGKREDQNGDDAEMTALSLYHQILMEGGVEQYDFERLLFEYQRAKAGLAPELLSTIARHLDEEDGVKGKKIGDTAHDAYRMSLRNALEASLDLLEG</sequence>
<name>A0A4D9D7X4_9STRA</name>
<organism evidence="11 12">
    <name type="scientific">Nannochloropsis salina CCMP1776</name>
    <dbReference type="NCBI Taxonomy" id="1027361"/>
    <lineage>
        <taxon>Eukaryota</taxon>
        <taxon>Sar</taxon>
        <taxon>Stramenopiles</taxon>
        <taxon>Ochrophyta</taxon>
        <taxon>Eustigmatophyceae</taxon>
        <taxon>Eustigmatales</taxon>
        <taxon>Monodopsidaceae</taxon>
        <taxon>Microchloropsis</taxon>
        <taxon>Microchloropsis salina</taxon>
    </lineage>
</organism>
<evidence type="ECO:0000256" key="2">
    <source>
        <dbReference type="ARBA" id="ARBA00013081"/>
    </source>
</evidence>
<evidence type="ECO:0000256" key="3">
    <source>
        <dbReference type="ARBA" id="ARBA00022801"/>
    </source>
</evidence>
<dbReference type="InterPro" id="IPR020405">
    <property type="entry name" value="Atypical_DUSP_subfamA"/>
</dbReference>
<evidence type="ECO:0000259" key="9">
    <source>
        <dbReference type="PROSITE" id="PS50054"/>
    </source>
</evidence>
<comment type="catalytic activity">
    <reaction evidence="5">
        <text>O-phospho-L-seryl-[protein] + H2O = L-seryl-[protein] + phosphate</text>
        <dbReference type="Rhea" id="RHEA:20629"/>
        <dbReference type="Rhea" id="RHEA-COMP:9863"/>
        <dbReference type="Rhea" id="RHEA-COMP:11604"/>
        <dbReference type="ChEBI" id="CHEBI:15377"/>
        <dbReference type="ChEBI" id="CHEBI:29999"/>
        <dbReference type="ChEBI" id="CHEBI:43474"/>
        <dbReference type="ChEBI" id="CHEBI:83421"/>
        <dbReference type="EC" id="3.1.3.16"/>
    </reaction>
</comment>
<comment type="catalytic activity">
    <reaction evidence="6">
        <text>O-phospho-L-threonyl-[protein] + H2O = L-threonyl-[protein] + phosphate</text>
        <dbReference type="Rhea" id="RHEA:47004"/>
        <dbReference type="Rhea" id="RHEA-COMP:11060"/>
        <dbReference type="Rhea" id="RHEA-COMP:11605"/>
        <dbReference type="ChEBI" id="CHEBI:15377"/>
        <dbReference type="ChEBI" id="CHEBI:30013"/>
        <dbReference type="ChEBI" id="CHEBI:43474"/>
        <dbReference type="ChEBI" id="CHEBI:61977"/>
        <dbReference type="EC" id="3.1.3.16"/>
    </reaction>
</comment>
<gene>
    <name evidence="11" type="ORF">NSK_003084</name>
</gene>
<dbReference type="InterPro" id="IPR003595">
    <property type="entry name" value="Tyr_Pase_cat"/>
</dbReference>
<dbReference type="OrthoDB" id="204730at2759"/>
<evidence type="ECO:0000256" key="6">
    <source>
        <dbReference type="ARBA" id="ARBA00048336"/>
    </source>
</evidence>
<dbReference type="GO" id="GO:0008138">
    <property type="term" value="F:protein tyrosine/serine/threonine phosphatase activity"/>
    <property type="evidence" value="ECO:0007669"/>
    <property type="project" value="InterPro"/>
</dbReference>
<dbReference type="InterPro" id="IPR014729">
    <property type="entry name" value="Rossmann-like_a/b/a_fold"/>
</dbReference>
<evidence type="ECO:0000256" key="4">
    <source>
        <dbReference type="ARBA" id="ARBA00022912"/>
    </source>
</evidence>
<accession>A0A4D9D7X4</accession>
<dbReference type="Gene3D" id="3.40.50.620">
    <property type="entry name" value="HUPs"/>
    <property type="match status" value="1"/>
</dbReference>